<dbReference type="RefSeq" id="WP_271999003.1">
    <property type="nucleotide sequence ID" value="NZ_JAQNDN010000007.1"/>
</dbReference>
<reference evidence="3 4" key="1">
    <citation type="submission" date="2022-11" db="EMBL/GenBank/DDBJ databases">
        <title>Minimal conservation of predation-associated metabolite biosynthetic gene clusters underscores biosynthetic potential of Myxococcota including descriptions for ten novel species: Archangium lansinium sp. nov., Myxococcus landrumus sp. nov., Nannocystis bai.</title>
        <authorList>
            <person name="Ahearne A."/>
            <person name="Stevens C."/>
            <person name="Dowd S."/>
        </authorList>
    </citation>
    <scope>NUCLEOTIDE SEQUENCE [LARGE SCALE GENOMIC DNA]</scope>
    <source>
        <strain evidence="3 4">NCELM</strain>
    </source>
</reference>
<sequence length="499" mass="56053">MTTSLARQPQSLTESGLPSLLDELLEGAGYKREDQSCWNILHTGLDELLRDAVAAPQARPIDADSVAAMIADLDDRLSRQLDAILHHEKFQRLEAAWREVRYLADHAARRAGEDGGQVQVVLLDATKEELHRDLRGQGPIDRTQLFRKVYTPYDQLGGEPYGAVCTGFEFTYSGSDIELLKRMATIGEAAHAPILANVGPEMFGCKDYKELVARPDLSGLKGPEYIQWQSFRDSDQARYVGLCLPRFLLRRPYGRDNERVESFDFDERVHGGPREFVWGHASVALAARSIESFLKNGWCVNIIGPKAGGAVEDLPIYTYEALGKRQARCPLEVAFRESQAVEFEQAGFIPMEYELESDRACFFSAASAQAPRRFANTPEGKLAESNFRIGAQLPYLFIACRFAHYLKVFHRAEIGTAKTPRDIQAEQTKWLGQFVVANDAGEAIRAKKPLRRAEVIVEEIPGRPGSYRSRIELVPYFRVHSMDITLSLVSRTRQEKKAS</sequence>
<dbReference type="Pfam" id="PF18945">
    <property type="entry name" value="VipB_2"/>
    <property type="match status" value="1"/>
</dbReference>
<comment type="caution">
    <text evidence="3">The sequence shown here is derived from an EMBL/GenBank/DDBJ whole genome shotgun (WGS) entry which is preliminary data.</text>
</comment>
<gene>
    <name evidence="3" type="primary">tssC</name>
    <name evidence="3" type="ORF">POL58_15995</name>
</gene>
<dbReference type="InterPro" id="IPR010269">
    <property type="entry name" value="T6SS_TssC-like"/>
</dbReference>
<evidence type="ECO:0000259" key="1">
    <source>
        <dbReference type="Pfam" id="PF05943"/>
    </source>
</evidence>
<organism evidence="3 4">
    <name type="scientific">Nannocystis radixulma</name>
    <dbReference type="NCBI Taxonomy" id="2995305"/>
    <lineage>
        <taxon>Bacteria</taxon>
        <taxon>Pseudomonadati</taxon>
        <taxon>Myxococcota</taxon>
        <taxon>Polyangia</taxon>
        <taxon>Nannocystales</taxon>
        <taxon>Nannocystaceae</taxon>
        <taxon>Nannocystis</taxon>
    </lineage>
</organism>
<name>A0ABT5B544_9BACT</name>
<evidence type="ECO:0000259" key="2">
    <source>
        <dbReference type="Pfam" id="PF18945"/>
    </source>
</evidence>
<protein>
    <submittedName>
        <fullName evidence="3">Type VI secretion system contractile sheath large subunit</fullName>
    </submittedName>
</protein>
<dbReference type="InterPro" id="IPR044032">
    <property type="entry name" value="TssC1_C"/>
</dbReference>
<dbReference type="NCBIfam" id="TIGR03355">
    <property type="entry name" value="VI_chp_2"/>
    <property type="match status" value="1"/>
</dbReference>
<evidence type="ECO:0000313" key="4">
    <source>
        <dbReference type="Proteomes" id="UP001217838"/>
    </source>
</evidence>
<evidence type="ECO:0000313" key="3">
    <source>
        <dbReference type="EMBL" id="MDC0669255.1"/>
    </source>
</evidence>
<dbReference type="EMBL" id="JAQNDN010000007">
    <property type="protein sequence ID" value="MDC0669255.1"/>
    <property type="molecule type" value="Genomic_DNA"/>
</dbReference>
<dbReference type="InterPro" id="IPR044031">
    <property type="entry name" value="TssC1_N"/>
</dbReference>
<feature type="domain" description="TssC1 N-terminal" evidence="1">
    <location>
        <begin position="68"/>
        <end position="369"/>
    </location>
</feature>
<keyword evidence="4" id="KW-1185">Reference proteome</keyword>
<accession>A0ABT5B544</accession>
<dbReference type="PANTHER" id="PTHR35565:SF1">
    <property type="entry name" value="TYPE VI SECRETION SYSTEM CONTRACTILE SHEATH LARGE SUBUNIT"/>
    <property type="match status" value="1"/>
</dbReference>
<dbReference type="Proteomes" id="UP001217838">
    <property type="component" value="Unassembled WGS sequence"/>
</dbReference>
<proteinExistence type="predicted"/>
<feature type="domain" description="TssC1 C-terminal" evidence="2">
    <location>
        <begin position="383"/>
        <end position="491"/>
    </location>
</feature>
<dbReference type="PANTHER" id="PTHR35565">
    <property type="entry name" value="CYTOPLASMIC PROTEIN-RELATED"/>
    <property type="match status" value="1"/>
</dbReference>
<dbReference type="Pfam" id="PF05943">
    <property type="entry name" value="VipB"/>
    <property type="match status" value="1"/>
</dbReference>